<sequence>MDIAEFYGNIEKSSQGMAIVKLIFSKAYKDELHITLFNPGLILECIEANKSLFGKFDRVDIGFSESIDSINYNKEYTSFFIRDNGNSFTPV</sequence>
<accession>A0ABY2KZA2</accession>
<dbReference type="Proteomes" id="UP000297617">
    <property type="component" value="Unassembled WGS sequence"/>
</dbReference>
<name>A0ABY2KZA2_9LEPT</name>
<evidence type="ECO:0000313" key="2">
    <source>
        <dbReference type="Proteomes" id="UP000297617"/>
    </source>
</evidence>
<comment type="caution">
    <text evidence="1">The sequence shown here is derived from an EMBL/GenBank/DDBJ whole genome shotgun (WGS) entry which is preliminary data.</text>
</comment>
<gene>
    <name evidence="1" type="ORF">EHQ10_18625</name>
</gene>
<dbReference type="RefSeq" id="WP_135754998.1">
    <property type="nucleotide sequence ID" value="NZ_RQFD01000019.1"/>
</dbReference>
<proteinExistence type="predicted"/>
<organism evidence="1 2">
    <name type="scientific">Leptospira bouyouniensis</name>
    <dbReference type="NCBI Taxonomy" id="2484911"/>
    <lineage>
        <taxon>Bacteria</taxon>
        <taxon>Pseudomonadati</taxon>
        <taxon>Spirochaetota</taxon>
        <taxon>Spirochaetia</taxon>
        <taxon>Leptospirales</taxon>
        <taxon>Leptospiraceae</taxon>
        <taxon>Leptospira</taxon>
    </lineage>
</organism>
<reference evidence="2" key="1">
    <citation type="journal article" date="2019" name="PLoS Negl. Trop. Dis.">
        <title>Revisiting the worldwide diversity of Leptospira species in the environment.</title>
        <authorList>
            <person name="Vincent A.T."/>
            <person name="Schiettekatte O."/>
            <person name="Bourhy P."/>
            <person name="Veyrier F.J."/>
            <person name="Picardeau M."/>
        </authorList>
    </citation>
    <scope>NUCLEOTIDE SEQUENCE [LARGE SCALE GENOMIC DNA]</scope>
    <source>
        <strain evidence="2">201800295</strain>
    </source>
</reference>
<keyword evidence="2" id="KW-1185">Reference proteome</keyword>
<evidence type="ECO:0000313" key="1">
    <source>
        <dbReference type="EMBL" id="TGK45920.1"/>
    </source>
</evidence>
<dbReference type="EMBL" id="RQFD01000019">
    <property type="protein sequence ID" value="TGK45920.1"/>
    <property type="molecule type" value="Genomic_DNA"/>
</dbReference>
<protein>
    <submittedName>
        <fullName evidence="1">Uncharacterized protein</fullName>
    </submittedName>
</protein>